<protein>
    <submittedName>
        <fullName evidence="5">Predicted biotin regulatory protein BioR (GntR family)</fullName>
    </submittedName>
</protein>
<dbReference type="InterPro" id="IPR000524">
    <property type="entry name" value="Tscrpt_reg_HTH_GntR"/>
</dbReference>
<feature type="domain" description="HTH gntR-type" evidence="4">
    <location>
        <begin position="26"/>
        <end position="93"/>
    </location>
</feature>
<evidence type="ECO:0000313" key="6">
    <source>
        <dbReference type="Proteomes" id="UP000196581"/>
    </source>
</evidence>
<dbReference type="InterPro" id="IPR011711">
    <property type="entry name" value="GntR_C"/>
</dbReference>
<evidence type="ECO:0000259" key="4">
    <source>
        <dbReference type="PROSITE" id="PS50949"/>
    </source>
</evidence>
<dbReference type="InterPro" id="IPR008920">
    <property type="entry name" value="TF_FadR/GntR_C"/>
</dbReference>
<keyword evidence="1" id="KW-0805">Transcription regulation</keyword>
<dbReference type="SUPFAM" id="SSF46785">
    <property type="entry name" value="Winged helix' DNA-binding domain"/>
    <property type="match status" value="1"/>
</dbReference>
<proteinExistence type="predicted"/>
<dbReference type="CDD" id="cd07377">
    <property type="entry name" value="WHTH_GntR"/>
    <property type="match status" value="1"/>
</dbReference>
<gene>
    <name evidence="5" type="ORF">FM105_00240</name>
</gene>
<dbReference type="InterPro" id="IPR036388">
    <property type="entry name" value="WH-like_DNA-bd_sf"/>
</dbReference>
<name>A0A1X6WTV1_9MICO</name>
<dbReference type="Gene3D" id="1.10.10.10">
    <property type="entry name" value="Winged helix-like DNA-binding domain superfamily/Winged helix DNA-binding domain"/>
    <property type="match status" value="1"/>
</dbReference>
<dbReference type="PANTHER" id="PTHR43537">
    <property type="entry name" value="TRANSCRIPTIONAL REGULATOR, GNTR FAMILY"/>
    <property type="match status" value="1"/>
</dbReference>
<keyword evidence="2" id="KW-0238">DNA-binding</keyword>
<evidence type="ECO:0000256" key="1">
    <source>
        <dbReference type="ARBA" id="ARBA00023015"/>
    </source>
</evidence>
<sequence>MTIAGMTVTENRETTDMTADVATAGETLADRAYRVLRERLVLLDISPGDPLSESLLADEIGVGRTPLREALKRLEADHLVVTYPRRGTFASAVDLTDLAEISEIRGVLVPLAARRAASVRGGESSAALAAVLDSVRAVTGRESRRDLMELDLAVHRIMDRAASGPYLEETLVRLDGLVTRLWCLLIDRLPVMSDHIREHIPLLESILAGDEQTAEALARQHVQHFETAVRAVL</sequence>
<dbReference type="SMART" id="SM00345">
    <property type="entry name" value="HTH_GNTR"/>
    <property type="match status" value="1"/>
</dbReference>
<keyword evidence="6" id="KW-1185">Reference proteome</keyword>
<dbReference type="SUPFAM" id="SSF48008">
    <property type="entry name" value="GntR ligand-binding domain-like"/>
    <property type="match status" value="1"/>
</dbReference>
<dbReference type="EMBL" id="FWFF01000001">
    <property type="protein sequence ID" value="SLM88393.1"/>
    <property type="molecule type" value="Genomic_DNA"/>
</dbReference>
<dbReference type="Proteomes" id="UP000196581">
    <property type="component" value="Unassembled WGS sequence"/>
</dbReference>
<evidence type="ECO:0000313" key="5">
    <source>
        <dbReference type="EMBL" id="SLM88393.1"/>
    </source>
</evidence>
<dbReference type="Gene3D" id="1.20.120.530">
    <property type="entry name" value="GntR ligand-binding domain-like"/>
    <property type="match status" value="1"/>
</dbReference>
<dbReference type="GO" id="GO:0003677">
    <property type="term" value="F:DNA binding"/>
    <property type="evidence" value="ECO:0007669"/>
    <property type="project" value="UniProtKB-KW"/>
</dbReference>
<dbReference type="SMART" id="SM00895">
    <property type="entry name" value="FCD"/>
    <property type="match status" value="1"/>
</dbReference>
<accession>A0A1X6WTV1</accession>
<dbReference type="GO" id="GO:0003700">
    <property type="term" value="F:DNA-binding transcription factor activity"/>
    <property type="evidence" value="ECO:0007669"/>
    <property type="project" value="InterPro"/>
</dbReference>
<dbReference type="PANTHER" id="PTHR43537:SF5">
    <property type="entry name" value="UXU OPERON TRANSCRIPTIONAL REGULATOR"/>
    <property type="match status" value="1"/>
</dbReference>
<organism evidence="5 6">
    <name type="scientific">Brevibacterium yomogidense</name>
    <dbReference type="NCBI Taxonomy" id="946573"/>
    <lineage>
        <taxon>Bacteria</taxon>
        <taxon>Bacillati</taxon>
        <taxon>Actinomycetota</taxon>
        <taxon>Actinomycetes</taxon>
        <taxon>Micrococcales</taxon>
        <taxon>Brevibacteriaceae</taxon>
        <taxon>Brevibacterium</taxon>
    </lineage>
</organism>
<dbReference type="InterPro" id="IPR036390">
    <property type="entry name" value="WH_DNA-bd_sf"/>
</dbReference>
<dbReference type="AlphaFoldDB" id="A0A1X6WTV1"/>
<dbReference type="Pfam" id="PF07729">
    <property type="entry name" value="FCD"/>
    <property type="match status" value="1"/>
</dbReference>
<dbReference type="PROSITE" id="PS50949">
    <property type="entry name" value="HTH_GNTR"/>
    <property type="match status" value="1"/>
</dbReference>
<evidence type="ECO:0000256" key="3">
    <source>
        <dbReference type="ARBA" id="ARBA00023163"/>
    </source>
</evidence>
<dbReference type="Pfam" id="PF00392">
    <property type="entry name" value="GntR"/>
    <property type="match status" value="1"/>
</dbReference>
<reference evidence="6" key="1">
    <citation type="submission" date="2017-02" db="EMBL/GenBank/DDBJ databases">
        <authorList>
            <person name="Dridi B."/>
        </authorList>
    </citation>
    <scope>NUCLEOTIDE SEQUENCE [LARGE SCALE GENOMIC DNA]</scope>
    <source>
        <strain evidence="6">B Co 03.10</strain>
    </source>
</reference>
<evidence type="ECO:0000256" key="2">
    <source>
        <dbReference type="ARBA" id="ARBA00023125"/>
    </source>
</evidence>
<keyword evidence="3" id="KW-0804">Transcription</keyword>